<name>A0A6G0XMW3_9STRA</name>
<feature type="transmembrane region" description="Helical" evidence="1">
    <location>
        <begin position="88"/>
        <end position="105"/>
    </location>
</feature>
<keyword evidence="1" id="KW-1133">Transmembrane helix</keyword>
<feature type="transmembrane region" description="Helical" evidence="1">
    <location>
        <begin position="142"/>
        <end position="162"/>
    </location>
</feature>
<protein>
    <submittedName>
        <fullName evidence="2">Uncharacterized protein</fullName>
    </submittedName>
</protein>
<comment type="caution">
    <text evidence="2">The sequence shown here is derived from an EMBL/GenBank/DDBJ whole genome shotgun (WGS) entry which is preliminary data.</text>
</comment>
<dbReference type="Proteomes" id="UP000481153">
    <property type="component" value="Unassembled WGS sequence"/>
</dbReference>
<sequence>MAHWRAVCLTLTVNVVSPIVIYSISSKEMSQANALLLSGIPPAVFTAVTVVRHRRMDFLAGLTLVSISLSAVLAALTQDPQLMLVKDSIFTCVIGASFLTSTCCGKEDLIWQQQREYRGAEAKEHLDAMYAKPEIKARSRRVCQMWGVGLFIEAAIRIVLIYTTSVDVVAYASPVLLVLFFAILGVWTKCYMGNIFGATTEELASYESATERTAQDSGHFNPLMTLARSSESSSHSLR</sequence>
<reference evidence="2 3" key="1">
    <citation type="submission" date="2019-07" db="EMBL/GenBank/DDBJ databases">
        <title>Genomics analysis of Aphanomyces spp. identifies a new class of oomycete effector associated with host adaptation.</title>
        <authorList>
            <person name="Gaulin E."/>
        </authorList>
    </citation>
    <scope>NUCLEOTIDE SEQUENCE [LARGE SCALE GENOMIC DNA]</scope>
    <source>
        <strain evidence="2 3">ATCC 201684</strain>
    </source>
</reference>
<evidence type="ECO:0000313" key="3">
    <source>
        <dbReference type="Proteomes" id="UP000481153"/>
    </source>
</evidence>
<feature type="transmembrane region" description="Helical" evidence="1">
    <location>
        <begin position="34"/>
        <end position="51"/>
    </location>
</feature>
<keyword evidence="1" id="KW-0812">Transmembrane</keyword>
<keyword evidence="3" id="KW-1185">Reference proteome</keyword>
<dbReference type="AlphaFoldDB" id="A0A6G0XMW3"/>
<organism evidence="2 3">
    <name type="scientific">Aphanomyces euteiches</name>
    <dbReference type="NCBI Taxonomy" id="100861"/>
    <lineage>
        <taxon>Eukaryota</taxon>
        <taxon>Sar</taxon>
        <taxon>Stramenopiles</taxon>
        <taxon>Oomycota</taxon>
        <taxon>Saprolegniomycetes</taxon>
        <taxon>Saprolegniales</taxon>
        <taxon>Verrucalvaceae</taxon>
        <taxon>Aphanomyces</taxon>
    </lineage>
</organism>
<accession>A0A6G0XMW3</accession>
<gene>
    <name evidence="2" type="ORF">Ae201684_003258</name>
</gene>
<dbReference type="EMBL" id="VJMJ01000036">
    <property type="protein sequence ID" value="KAF0741577.1"/>
    <property type="molecule type" value="Genomic_DNA"/>
</dbReference>
<evidence type="ECO:0000313" key="2">
    <source>
        <dbReference type="EMBL" id="KAF0741577.1"/>
    </source>
</evidence>
<dbReference type="VEuPathDB" id="FungiDB:AeMF1_003290"/>
<proteinExistence type="predicted"/>
<evidence type="ECO:0000256" key="1">
    <source>
        <dbReference type="SAM" id="Phobius"/>
    </source>
</evidence>
<keyword evidence="1" id="KW-0472">Membrane</keyword>
<feature type="transmembrane region" description="Helical" evidence="1">
    <location>
        <begin position="168"/>
        <end position="187"/>
    </location>
</feature>
<dbReference type="NCBIfam" id="NF041646">
    <property type="entry name" value="VC0807_fam"/>
    <property type="match status" value="1"/>
</dbReference>
<feature type="transmembrane region" description="Helical" evidence="1">
    <location>
        <begin position="58"/>
        <end position="76"/>
    </location>
</feature>